<dbReference type="AlphaFoldDB" id="A0A7Z0VQS8"/>
<accession>A0A7Z0VQS8</accession>
<feature type="compositionally biased region" description="Polar residues" evidence="1">
    <location>
        <begin position="42"/>
        <end position="57"/>
    </location>
</feature>
<feature type="region of interest" description="Disordered" evidence="1">
    <location>
        <begin position="539"/>
        <end position="559"/>
    </location>
</feature>
<dbReference type="InterPro" id="IPR025738">
    <property type="entry name" value="BatD"/>
</dbReference>
<comment type="caution">
    <text evidence="4">The sequence shown here is derived from an EMBL/GenBank/DDBJ whole genome shotgun (WGS) entry which is preliminary data.</text>
</comment>
<sequence>MITLILLSVHCPATANPFPGNSPWQGMPPGQWNFAPPERRQSSTPTKSQPTATTQSPYAGWPGRQYPGYSPQNYYSTPTPAPQIETKLSIQSPYVQQNVILKISVVSQNNLRTATPHISSSDHFILQQLEDPVTYSRTRNGKRQIVNDFYFTLTPLKAGLYQLPNLIITGEEEQLTTYSRGNRSFDVSMNSPPHLEIRETDPDSTPWLPVEQLDLKIQLPSKLKAAAGKPFTLVTEINAVGIAGEQLPSLEQQLKSDAFRIYREQSRVETNLNKSTDKLVSRRLETFTLVPQYGGDLKLPQLSVNWWNTRIHVPQRASIPLQPIAVSGTRKASGFFNVDEESTLFPAGASSAFWIPLSVVFGVIFGYWLAIWISHRRKGDTQHSPLAPLVAFLQRPMQQMAPAFSPLKAKLRTTTTILNPAAHWQRWRRNLVGMLPLSVRFYFCVRFVDEETDPEVWGYTLRFLANKHLSLPSNVPFSVIGKHIIDFHPKAQEEKIRALIHELEQAIYGHNNLDFDRWKEAFKHEIRPSIRLWPRRSRLKSTPSGSLLPNLNPDKATSG</sequence>
<dbReference type="PANTHER" id="PTHR40940:SF1">
    <property type="entry name" value="PROTEIN BATD"/>
    <property type="match status" value="1"/>
</dbReference>
<evidence type="ECO:0000313" key="4">
    <source>
        <dbReference type="EMBL" id="ODJ89464.1"/>
    </source>
</evidence>
<keyword evidence="3" id="KW-0732">Signal</keyword>
<protein>
    <recommendedName>
        <fullName evidence="6">Protein BatD</fullName>
    </recommendedName>
</protein>
<name>A0A7Z0VQS8_9GAMM</name>
<evidence type="ECO:0000256" key="2">
    <source>
        <dbReference type="SAM" id="Phobius"/>
    </source>
</evidence>
<keyword evidence="5" id="KW-1185">Reference proteome</keyword>
<keyword evidence="2" id="KW-0472">Membrane</keyword>
<feature type="transmembrane region" description="Helical" evidence="2">
    <location>
        <begin position="353"/>
        <end position="373"/>
    </location>
</feature>
<dbReference type="EMBL" id="MARB01000001">
    <property type="protein sequence ID" value="ODJ89464.1"/>
    <property type="molecule type" value="Genomic_DNA"/>
</dbReference>
<feature type="compositionally biased region" description="Polar residues" evidence="1">
    <location>
        <begin position="540"/>
        <end position="559"/>
    </location>
</feature>
<proteinExistence type="predicted"/>
<dbReference type="Proteomes" id="UP000094769">
    <property type="component" value="Unassembled WGS sequence"/>
</dbReference>
<evidence type="ECO:0000256" key="3">
    <source>
        <dbReference type="SAM" id="SignalP"/>
    </source>
</evidence>
<feature type="chain" id="PRO_5030637963" description="Protein BatD" evidence="3">
    <location>
        <begin position="16"/>
        <end position="559"/>
    </location>
</feature>
<evidence type="ECO:0008006" key="6">
    <source>
        <dbReference type="Google" id="ProtNLM"/>
    </source>
</evidence>
<organism evidence="4 5">
    <name type="scientific">Candidatus Thiodiazotropha endolucinida</name>
    <dbReference type="NCBI Taxonomy" id="1655433"/>
    <lineage>
        <taxon>Bacteria</taxon>
        <taxon>Pseudomonadati</taxon>
        <taxon>Pseudomonadota</taxon>
        <taxon>Gammaproteobacteria</taxon>
        <taxon>Chromatiales</taxon>
        <taxon>Sedimenticolaceae</taxon>
        <taxon>Candidatus Thiodiazotropha</taxon>
    </lineage>
</organism>
<evidence type="ECO:0000313" key="5">
    <source>
        <dbReference type="Proteomes" id="UP000094769"/>
    </source>
</evidence>
<reference evidence="4 5" key="1">
    <citation type="submission" date="2016-06" db="EMBL/GenBank/DDBJ databases">
        <title>Genome sequence of endosymbiont of Candidatus Endolucinida thiodiazotropha.</title>
        <authorList>
            <person name="Poehlein A."/>
            <person name="Koenig S."/>
            <person name="Heiden S.E."/>
            <person name="Thuermer A."/>
            <person name="Voget S."/>
            <person name="Daniel R."/>
            <person name="Markert S."/>
            <person name="Gros O."/>
            <person name="Schweder T."/>
        </authorList>
    </citation>
    <scope>NUCLEOTIDE SEQUENCE [LARGE SCALE GENOMIC DNA]</scope>
    <source>
        <strain evidence="4 5">COS</strain>
    </source>
</reference>
<keyword evidence="2" id="KW-0812">Transmembrane</keyword>
<evidence type="ECO:0000256" key="1">
    <source>
        <dbReference type="SAM" id="MobiDB-lite"/>
    </source>
</evidence>
<feature type="signal peptide" evidence="3">
    <location>
        <begin position="1"/>
        <end position="15"/>
    </location>
</feature>
<dbReference type="PANTHER" id="PTHR40940">
    <property type="entry name" value="PROTEIN BATD-RELATED"/>
    <property type="match status" value="1"/>
</dbReference>
<feature type="region of interest" description="Disordered" evidence="1">
    <location>
        <begin position="20"/>
        <end position="63"/>
    </location>
</feature>
<dbReference type="RefSeq" id="WP_162420052.1">
    <property type="nucleotide sequence ID" value="NZ_MARB01000001.1"/>
</dbReference>
<keyword evidence="2" id="KW-1133">Transmembrane helix</keyword>
<gene>
    <name evidence="4" type="ORF">CODIS_00220</name>
</gene>